<feature type="region of interest" description="Disordered" evidence="2">
    <location>
        <begin position="622"/>
        <end position="670"/>
    </location>
</feature>
<feature type="compositionally biased region" description="Polar residues" evidence="2">
    <location>
        <begin position="552"/>
        <end position="570"/>
    </location>
</feature>
<protein>
    <submittedName>
        <fullName evidence="4">Long-chain acyl-CoA synthetase</fullName>
        <ecNumber evidence="4">6.2.1.3</ecNumber>
    </submittedName>
</protein>
<reference evidence="4" key="1">
    <citation type="submission" date="2020-08" db="EMBL/GenBank/DDBJ databases">
        <title>Genomic Encyclopedia of Type Strains, Phase IV (KMG-V): Genome sequencing to study the core and pangenomes of soil and plant-associated prokaryotes.</title>
        <authorList>
            <person name="Whitman W."/>
        </authorList>
    </citation>
    <scope>NUCLEOTIDE SEQUENCE [LARGE SCALE GENOMIC DNA]</scope>
    <source>
        <strain evidence="4">M8UP27</strain>
    </source>
</reference>
<feature type="domain" description="Phospholipid/glycerol acyltransferase" evidence="3">
    <location>
        <begin position="734"/>
        <end position="867"/>
    </location>
</feature>
<dbReference type="InterPro" id="IPR036736">
    <property type="entry name" value="ACP-like_sf"/>
</dbReference>
<dbReference type="GO" id="GO:0004467">
    <property type="term" value="F:long-chain fatty acid-CoA ligase activity"/>
    <property type="evidence" value="ECO:0007669"/>
    <property type="project" value="UniProtKB-EC"/>
</dbReference>
<dbReference type="PROSITE" id="PS00455">
    <property type="entry name" value="AMP_BINDING"/>
    <property type="match status" value="1"/>
</dbReference>
<dbReference type="Pfam" id="PF00501">
    <property type="entry name" value="AMP-binding"/>
    <property type="match status" value="1"/>
</dbReference>
<evidence type="ECO:0000256" key="1">
    <source>
        <dbReference type="ARBA" id="ARBA00006432"/>
    </source>
</evidence>
<dbReference type="SUPFAM" id="SSF69593">
    <property type="entry name" value="Glycerol-3-phosphate (1)-acyltransferase"/>
    <property type="match status" value="1"/>
</dbReference>
<evidence type="ECO:0000256" key="2">
    <source>
        <dbReference type="SAM" id="MobiDB-lite"/>
    </source>
</evidence>
<dbReference type="Gene3D" id="1.10.1200.10">
    <property type="entry name" value="ACP-like"/>
    <property type="match status" value="1"/>
</dbReference>
<evidence type="ECO:0000313" key="4">
    <source>
        <dbReference type="EMBL" id="MBB5318153.1"/>
    </source>
</evidence>
<accession>A0A7W8IJ87</accession>
<dbReference type="SUPFAM" id="SSF47336">
    <property type="entry name" value="ACP-like"/>
    <property type="match status" value="1"/>
</dbReference>
<sequence length="919" mass="101394">MPTRPHLAVLVDDFRRFGHQTAIVQYTGNRRKATTYAEIATLAGRFAALLASRNLQSGDRLILWAQNSAEWVAAFYGCILRGVIAVPLDAYGTPDFAARVASDVRPSLIVGDATLLQTLPNDWPRLSFEDWPTILPPTVTADQAGPIPTLSHDTPLQILFTSGTTGDPKGIVHTHGNILASFEPIRNAAQPYLRYERIVHPLRFLHTLPLSHVFGQMMGLWVPSIFAAEVHFESRLTAPRLIEVIRRERISVLAGVPRVLALLKTHLETEHPNLTARLAAAQGISAQKRWWRFRDIHSLFGFKFWAFVTGGGALPPPIEQFWNALGFVLVQGYGMTETSALITLNHPFKVARGTMGKPLPGREVKIQPDGEVLVRGPMISPATWSAGVLQPRADEWLATGDLAEVQPTGELRFLGRKSETIVTATGVNLHPEDLEAAFEPEPEVTACAVVPIETPAGPEPCAVLALRTTPDRAPAILQRANTHLAEFQRIRRLALWPEPDLPRTSTGKVKRAAVASWLASREANDGRASAAACTDWLLTLITQITGEGLPSEPSQDQPASNNKTQTQTQARDLRLAEDLRLDSLGRIELQDALEQRLGIALPQDQYDKAETLNELRQLLTPSGNKALEPNQPPPAHDTPSSTIPSATAPPPTPKASFEATPEPRTSPTTHYLYPHWPWQLPIRWIRAAFIECVAQPLVWFLAAPRVSPADRTHQTIQPHPTDTKPSDTQPTGPFLIIANHVTAYDLPLLLYALPRPIRLRTAVAMSGEMLEDFRHARNQHPRWLNPLGPPTWLLLTALFNVFPLPRLRDFQRSFAHIGNALDHGLHVVVFPEGTRSPDGTLAPFRLGIGLLVKQSQAAVLPMALQGLGELKTRRRRWFRSGTLQVSLGQPIRFAPGDTEAAITARLHAEVETLLAKNQL</sequence>
<keyword evidence="5" id="KW-1185">Reference proteome</keyword>
<dbReference type="InterPro" id="IPR002123">
    <property type="entry name" value="Plipid/glycerol_acylTrfase"/>
</dbReference>
<dbReference type="CDD" id="cd07989">
    <property type="entry name" value="LPLAT_AGPAT-like"/>
    <property type="match status" value="1"/>
</dbReference>
<dbReference type="InterPro" id="IPR042099">
    <property type="entry name" value="ANL_N_sf"/>
</dbReference>
<dbReference type="InterPro" id="IPR009081">
    <property type="entry name" value="PP-bd_ACP"/>
</dbReference>
<dbReference type="SMART" id="SM00563">
    <property type="entry name" value="PlsC"/>
    <property type="match status" value="1"/>
</dbReference>
<dbReference type="EC" id="6.2.1.3" evidence="4"/>
<dbReference type="Gene3D" id="3.40.50.12780">
    <property type="entry name" value="N-terminal domain of ligase-like"/>
    <property type="match status" value="1"/>
</dbReference>
<dbReference type="Proteomes" id="UP000568106">
    <property type="component" value="Unassembled WGS sequence"/>
</dbReference>
<dbReference type="InterPro" id="IPR020845">
    <property type="entry name" value="AMP-binding_CS"/>
</dbReference>
<comment type="similarity">
    <text evidence="1">Belongs to the ATP-dependent AMP-binding enzyme family.</text>
</comment>
<dbReference type="InterPro" id="IPR045851">
    <property type="entry name" value="AMP-bd_C_sf"/>
</dbReference>
<comment type="caution">
    <text evidence="4">The sequence shown here is derived from an EMBL/GenBank/DDBJ whole genome shotgun (WGS) entry which is preliminary data.</text>
</comment>
<feature type="region of interest" description="Disordered" evidence="2">
    <location>
        <begin position="547"/>
        <end position="570"/>
    </location>
</feature>
<dbReference type="AlphaFoldDB" id="A0A7W8IJ87"/>
<dbReference type="Gene3D" id="3.30.300.30">
    <property type="match status" value="1"/>
</dbReference>
<dbReference type="GO" id="GO:0016746">
    <property type="term" value="F:acyltransferase activity"/>
    <property type="evidence" value="ECO:0007669"/>
    <property type="project" value="InterPro"/>
</dbReference>
<dbReference type="Pfam" id="PF00550">
    <property type="entry name" value="PP-binding"/>
    <property type="match status" value="1"/>
</dbReference>
<dbReference type="Pfam" id="PF01553">
    <property type="entry name" value="Acyltransferase"/>
    <property type="match status" value="1"/>
</dbReference>
<dbReference type="PANTHER" id="PTHR43201:SF8">
    <property type="entry name" value="ACYL-COA SYNTHETASE FAMILY MEMBER 3"/>
    <property type="match status" value="1"/>
</dbReference>
<evidence type="ECO:0000313" key="5">
    <source>
        <dbReference type="Proteomes" id="UP000568106"/>
    </source>
</evidence>
<name>A0A7W8IJ87_9BACT</name>
<gene>
    <name evidence="4" type="ORF">HDF09_002850</name>
</gene>
<keyword evidence="4" id="KW-0436">Ligase</keyword>
<organism evidence="4 5">
    <name type="scientific">Tunturiibacter empetritectus</name>
    <dbReference type="NCBI Taxonomy" id="3069691"/>
    <lineage>
        <taxon>Bacteria</taxon>
        <taxon>Pseudomonadati</taxon>
        <taxon>Acidobacteriota</taxon>
        <taxon>Terriglobia</taxon>
        <taxon>Terriglobales</taxon>
        <taxon>Acidobacteriaceae</taxon>
        <taxon>Tunturiibacter</taxon>
    </lineage>
</organism>
<proteinExistence type="inferred from homology"/>
<dbReference type="InterPro" id="IPR000873">
    <property type="entry name" value="AMP-dep_synth/lig_dom"/>
</dbReference>
<dbReference type="GO" id="GO:0031956">
    <property type="term" value="F:medium-chain fatty acid-CoA ligase activity"/>
    <property type="evidence" value="ECO:0007669"/>
    <property type="project" value="TreeGrafter"/>
</dbReference>
<dbReference type="SUPFAM" id="SSF56801">
    <property type="entry name" value="Acetyl-CoA synthetase-like"/>
    <property type="match status" value="1"/>
</dbReference>
<dbReference type="PANTHER" id="PTHR43201">
    <property type="entry name" value="ACYL-COA SYNTHETASE"/>
    <property type="match status" value="1"/>
</dbReference>
<dbReference type="EMBL" id="JACHDY010000004">
    <property type="protein sequence ID" value="MBB5318153.1"/>
    <property type="molecule type" value="Genomic_DNA"/>
</dbReference>
<evidence type="ECO:0000259" key="3">
    <source>
        <dbReference type="SMART" id="SM00563"/>
    </source>
</evidence>